<evidence type="ECO:0000313" key="6">
    <source>
        <dbReference type="EMBL" id="KUK78761.1"/>
    </source>
</evidence>
<feature type="signal peptide" evidence="5">
    <location>
        <begin position="1"/>
        <end position="20"/>
    </location>
</feature>
<organism evidence="6 7">
    <name type="scientific">Mesotoga prima</name>
    <dbReference type="NCBI Taxonomy" id="1184387"/>
    <lineage>
        <taxon>Bacteria</taxon>
        <taxon>Thermotogati</taxon>
        <taxon>Thermotogota</taxon>
        <taxon>Thermotogae</taxon>
        <taxon>Kosmotogales</taxon>
        <taxon>Kosmotogaceae</taxon>
        <taxon>Mesotoga</taxon>
    </lineage>
</organism>
<dbReference type="GO" id="GO:0015144">
    <property type="term" value="F:carbohydrate transmembrane transporter activity"/>
    <property type="evidence" value="ECO:0007669"/>
    <property type="project" value="InterPro"/>
</dbReference>
<dbReference type="InterPro" id="IPR006059">
    <property type="entry name" value="SBP"/>
</dbReference>
<evidence type="ECO:0000256" key="3">
    <source>
        <dbReference type="ARBA" id="ARBA00022597"/>
    </source>
</evidence>
<dbReference type="AlphaFoldDB" id="A0A124FXQ2"/>
<dbReference type="EMBL" id="LGGP01000347">
    <property type="protein sequence ID" value="KUK78761.1"/>
    <property type="molecule type" value="Genomic_DNA"/>
</dbReference>
<dbReference type="GO" id="GO:0055052">
    <property type="term" value="C:ATP-binding cassette (ABC) transporter complex, substrate-binding subunit-containing"/>
    <property type="evidence" value="ECO:0007669"/>
    <property type="project" value="TreeGrafter"/>
</dbReference>
<evidence type="ECO:0000256" key="4">
    <source>
        <dbReference type="ARBA" id="ARBA00022729"/>
    </source>
</evidence>
<evidence type="ECO:0000313" key="7">
    <source>
        <dbReference type="Proteomes" id="UP000054092"/>
    </source>
</evidence>
<evidence type="ECO:0000256" key="1">
    <source>
        <dbReference type="ARBA" id="ARBA00008520"/>
    </source>
</evidence>
<comment type="similarity">
    <text evidence="1">Belongs to the bacterial solute-binding protein 1 family.</text>
</comment>
<dbReference type="PANTHER" id="PTHR30061">
    <property type="entry name" value="MALTOSE-BINDING PERIPLASMIC PROTEIN"/>
    <property type="match status" value="1"/>
</dbReference>
<accession>A0A124FXQ2</accession>
<proteinExistence type="inferred from homology"/>
<keyword evidence="2" id="KW-0813">Transport</keyword>
<sequence length="140" mass="15250">MRKLAAVLLVLLLVLSFASAKLVIWSSENQIPALEKLAADFESDYGIQVEIQQVNFGDIKSKFLTAAPAGEGPDIIVGAHDWVGELAINGLIEPIPFLPEADQYYDVTLDAFSYGGNLYGVPYTVEAIAIIYNKDLVFKA</sequence>
<dbReference type="InterPro" id="IPR006060">
    <property type="entry name" value="Maltose/Cyclodextrin-bd"/>
</dbReference>
<comment type="caution">
    <text evidence="6">The sequence shown here is derived from an EMBL/GenBank/DDBJ whole genome shotgun (WGS) entry which is preliminary data.</text>
</comment>
<name>A0A124FXQ2_9BACT</name>
<keyword evidence="4 5" id="KW-0732">Signal</keyword>
<dbReference type="Proteomes" id="UP000054092">
    <property type="component" value="Unassembled WGS sequence"/>
</dbReference>
<feature type="non-terminal residue" evidence="6">
    <location>
        <position position="140"/>
    </location>
</feature>
<dbReference type="Gene3D" id="3.40.190.10">
    <property type="entry name" value="Periplasmic binding protein-like II"/>
    <property type="match status" value="1"/>
</dbReference>
<dbReference type="Pfam" id="PF13416">
    <property type="entry name" value="SBP_bac_8"/>
    <property type="match status" value="1"/>
</dbReference>
<keyword evidence="3" id="KW-0762">Sugar transport</keyword>
<protein>
    <submittedName>
        <fullName evidence="6">Maltose-binding periplasmic protein</fullName>
    </submittedName>
</protein>
<dbReference type="PRINTS" id="PR00181">
    <property type="entry name" value="MALTOSEBP"/>
</dbReference>
<reference evidence="7" key="1">
    <citation type="journal article" date="2015" name="MBio">
        <title>Genome-Resolved Metagenomic Analysis Reveals Roles for Candidate Phyla and Other Microbial Community Members in Biogeochemical Transformations in Oil Reservoirs.</title>
        <authorList>
            <person name="Hu P."/>
            <person name="Tom L."/>
            <person name="Singh A."/>
            <person name="Thomas B.C."/>
            <person name="Baker B.J."/>
            <person name="Piceno Y.M."/>
            <person name="Andersen G.L."/>
            <person name="Banfield J.F."/>
        </authorList>
    </citation>
    <scope>NUCLEOTIDE SEQUENCE [LARGE SCALE GENOMIC DNA]</scope>
</reference>
<evidence type="ECO:0000256" key="5">
    <source>
        <dbReference type="SAM" id="SignalP"/>
    </source>
</evidence>
<dbReference type="SUPFAM" id="SSF53850">
    <property type="entry name" value="Periplasmic binding protein-like II"/>
    <property type="match status" value="1"/>
</dbReference>
<dbReference type="GO" id="GO:0015768">
    <property type="term" value="P:maltose transport"/>
    <property type="evidence" value="ECO:0007669"/>
    <property type="project" value="TreeGrafter"/>
</dbReference>
<dbReference type="GO" id="GO:0042956">
    <property type="term" value="P:maltodextrin transmembrane transport"/>
    <property type="evidence" value="ECO:0007669"/>
    <property type="project" value="TreeGrafter"/>
</dbReference>
<dbReference type="GO" id="GO:1901982">
    <property type="term" value="F:maltose binding"/>
    <property type="evidence" value="ECO:0007669"/>
    <property type="project" value="TreeGrafter"/>
</dbReference>
<evidence type="ECO:0000256" key="2">
    <source>
        <dbReference type="ARBA" id="ARBA00022448"/>
    </source>
</evidence>
<gene>
    <name evidence="6" type="ORF">XD94_1641</name>
</gene>
<dbReference type="PANTHER" id="PTHR30061:SF50">
    <property type="entry name" value="MALTOSE_MALTODEXTRIN-BINDING PERIPLASMIC PROTEIN"/>
    <property type="match status" value="1"/>
</dbReference>
<feature type="chain" id="PRO_5007171869" evidence="5">
    <location>
        <begin position="21"/>
        <end position="140"/>
    </location>
</feature>